<evidence type="ECO:0000256" key="3">
    <source>
        <dbReference type="ARBA" id="ARBA00022468"/>
    </source>
</evidence>
<feature type="region of interest" description="Disordered" evidence="5">
    <location>
        <begin position="33"/>
        <end position="79"/>
    </location>
</feature>
<dbReference type="Pfam" id="PF14656">
    <property type="entry name" value="RAB3GAP2_C"/>
    <property type="match status" value="2"/>
</dbReference>
<dbReference type="InterPro" id="IPR029257">
    <property type="entry name" value="RAB3GAP2_C"/>
</dbReference>
<dbReference type="EMBL" id="CP111027">
    <property type="protein sequence ID" value="WAR29216.1"/>
    <property type="molecule type" value="Genomic_DNA"/>
</dbReference>
<keyword evidence="3" id="KW-0343">GTPase activation</keyword>
<reference evidence="8" key="1">
    <citation type="submission" date="2022-11" db="EMBL/GenBank/DDBJ databases">
        <title>Centuries of genome instability and evolution in soft-shell clam transmissible cancer (bioRxiv).</title>
        <authorList>
            <person name="Hart S.F.M."/>
            <person name="Yonemitsu M.A."/>
            <person name="Giersch R.M."/>
            <person name="Beal B.F."/>
            <person name="Arriagada G."/>
            <person name="Davis B.W."/>
            <person name="Ostrander E.A."/>
            <person name="Goff S.P."/>
            <person name="Metzger M.J."/>
        </authorList>
    </citation>
    <scope>NUCLEOTIDE SEQUENCE</scope>
    <source>
        <strain evidence="8">MELC-2E11</strain>
        <tissue evidence="8">Siphon/mantle</tissue>
    </source>
</reference>
<proteinExistence type="inferred from homology"/>
<dbReference type="PANTHER" id="PTHR12472">
    <property type="entry name" value="RAB3-GAP REGULATORY DOMAIN"/>
    <property type="match status" value="1"/>
</dbReference>
<keyword evidence="9" id="KW-1185">Reference proteome</keyword>
<dbReference type="PANTHER" id="PTHR12472:SF0">
    <property type="entry name" value="RAB3 GTPASE-ACTIVATING PROTEIN NON-CATALYTIC SUBUNIT"/>
    <property type="match status" value="1"/>
</dbReference>
<comment type="subcellular location">
    <subcellularLocation>
        <location evidence="1">Cytoplasm</location>
    </subcellularLocation>
</comment>
<comment type="similarity">
    <text evidence="2">Belongs to the Rab3-GAP regulatory subunit family.</text>
</comment>
<dbReference type="InterPro" id="IPR026059">
    <property type="entry name" value="Rab3GAP2"/>
</dbReference>
<name>A0ABY7GDE5_MYAAR</name>
<evidence type="ECO:0000259" key="6">
    <source>
        <dbReference type="Pfam" id="PF14655"/>
    </source>
</evidence>
<feature type="domain" description="Rab3-GAP regulatory subunit N-terminal" evidence="6">
    <location>
        <begin position="300"/>
        <end position="411"/>
    </location>
</feature>
<dbReference type="InterPro" id="IPR032839">
    <property type="entry name" value="RAB3GAP_N"/>
</dbReference>
<protein>
    <submittedName>
        <fullName evidence="8">RBGPR-like protein</fullName>
    </submittedName>
</protein>
<dbReference type="Pfam" id="PF14655">
    <property type="entry name" value="RAB3GAP2_N"/>
    <property type="match status" value="2"/>
</dbReference>
<evidence type="ECO:0000313" key="9">
    <source>
        <dbReference type="Proteomes" id="UP001164746"/>
    </source>
</evidence>
<evidence type="ECO:0000256" key="1">
    <source>
        <dbReference type="ARBA" id="ARBA00004496"/>
    </source>
</evidence>
<evidence type="ECO:0000256" key="5">
    <source>
        <dbReference type="SAM" id="MobiDB-lite"/>
    </source>
</evidence>
<sequence>MSCHLLPCIQLIDVCGLQEYLFPDLRGSIKSNVKQKNKDTAEKEEADGWDEDWDDWEEDAEEGSRETTPDTDQEGEATSEAHRWLQECLVSVSPAADLIAVARKDKLVLLSPKYNADSRNEEVMSQYHTVWSGSVVHNSEEQVTAVMCLPLASQKRSTQGGPDWTCVLLGFSSGFLRFYTETGTLLLSQKLHNEPVQKLKCNTYTPKRYLGIAEQHEELVILYKRVLVTIDGFSLYQALKACRNQVARATASGETSLQPPPLAYKKWAPQDMESGSSQPILSEVAFAVASKLKSAIMSAARFGLPDQRRAGLCVSLSPNNTYAATTDSFGRVILIDVAQGVAARMWKGYRDAQVGWVEVREEEGPHSASRQSRSAQFLVIYAARRGILEIWLAGNGPRVAAFNVSKHCQLVSISHGILGLNNVTCKGVRIKAFQVALIEPNESLNAQVRDLLLNIRIPSIAQQGVDKVLNTSYLDPDFMEGILKACTKRLKVAGEDEGNIERRLFLQYCHLQETLIHTYREIRHLKSSKAAPTTDTQSLADLLGLQESEAEHLSSLVDRYLGVAGAGRSGAHVHFQDDMVTSAATFLACFTCTPHTTDTGSAGAISLSKDLPDEKKLELGSFLFESCVKYQGSPSDVCAVIKNSGVPLTDIGHLLMWTWVSEAGRTVDQLPGLYNLLKIISSNIDADVMASSSDQESSWWHGLREMCSHSSLCLSSYLGSMVSKAVAMEMLGLAPKTENRDQDLAAKDPDADTISMCETPSPVVEKSPSPTEEMAESTPVDIEAWNLLCKQLEDLTDIDCFLKLSSSEHMQVVNQSEELKVNVAAMLDGGKGCISEIVARHIARVGYLPQDLYKPLQEEQAGQAGDKTYSASEQAVLDAMDSLRRRFPHSLENDTLFSNCCWEYAVLWNKLPEVGKVPKDRLCRKEIGISEVRLGLFVGGVVDFLSIVMDANCETNEVPVFNLEQIWAQKGTNYGLLTVFHQLATLMQAVITFNMKPVKVLSLFDSKGRHSLSQDLHNHPLLPNTNIDSSITVQRKQFMTRVITQAVIKMRESCPLTSAMESGSPPNTTTSKLRLSEAGRWPEVIMTLADQSGQDVDYFKRHYVCELYSAGFDRLADEVLVTVNEREPLGTQLLTIAGQRVAYKLSVMDAQMVVDLMSNVNPALSTWLKSMNWALLLQAEVDNADIASLVRHSVSLLPEGHQQYELAAALDTLTSYT</sequence>
<feature type="compositionally biased region" description="Acidic residues" evidence="5">
    <location>
        <begin position="44"/>
        <end position="61"/>
    </location>
</feature>
<evidence type="ECO:0000256" key="4">
    <source>
        <dbReference type="ARBA" id="ARBA00022490"/>
    </source>
</evidence>
<dbReference type="Proteomes" id="UP001164746">
    <property type="component" value="Chromosome 16"/>
</dbReference>
<keyword evidence="4" id="KW-0963">Cytoplasm</keyword>
<gene>
    <name evidence="8" type="ORF">MAR_002784</name>
</gene>
<accession>A0ABY7GDE5</accession>
<evidence type="ECO:0000256" key="2">
    <source>
        <dbReference type="ARBA" id="ARBA00008153"/>
    </source>
</evidence>
<organism evidence="8 9">
    <name type="scientific">Mya arenaria</name>
    <name type="common">Soft-shell clam</name>
    <dbReference type="NCBI Taxonomy" id="6604"/>
    <lineage>
        <taxon>Eukaryota</taxon>
        <taxon>Metazoa</taxon>
        <taxon>Spiralia</taxon>
        <taxon>Lophotrochozoa</taxon>
        <taxon>Mollusca</taxon>
        <taxon>Bivalvia</taxon>
        <taxon>Autobranchia</taxon>
        <taxon>Heteroconchia</taxon>
        <taxon>Euheterodonta</taxon>
        <taxon>Imparidentia</taxon>
        <taxon>Neoheterodontei</taxon>
        <taxon>Myida</taxon>
        <taxon>Myoidea</taxon>
        <taxon>Myidae</taxon>
        <taxon>Mya</taxon>
    </lineage>
</organism>
<evidence type="ECO:0000259" key="7">
    <source>
        <dbReference type="Pfam" id="PF14656"/>
    </source>
</evidence>
<evidence type="ECO:0000313" key="8">
    <source>
        <dbReference type="EMBL" id="WAR29216.1"/>
    </source>
</evidence>
<feature type="domain" description="Rab3GAP regulatory subunit C-terminal" evidence="7">
    <location>
        <begin position="653"/>
        <end position="913"/>
    </location>
</feature>
<feature type="domain" description="Rab3GAP regulatory subunit C-terminal" evidence="7">
    <location>
        <begin position="914"/>
        <end position="1198"/>
    </location>
</feature>
<feature type="domain" description="Rab3-GAP regulatory subunit N-terminal" evidence="6">
    <location>
        <begin position="84"/>
        <end position="271"/>
    </location>
</feature>